<dbReference type="InterPro" id="IPR036388">
    <property type="entry name" value="WH-like_DNA-bd_sf"/>
</dbReference>
<dbReference type="PROSITE" id="PS50994">
    <property type="entry name" value="INTEGRASE"/>
    <property type="match status" value="1"/>
</dbReference>
<dbReference type="InterPro" id="IPR048020">
    <property type="entry name" value="Transpos_IS3"/>
</dbReference>
<dbReference type="InterPro" id="IPR025948">
    <property type="entry name" value="HTH-like_dom"/>
</dbReference>
<dbReference type="InterPro" id="IPR050900">
    <property type="entry name" value="Transposase_IS3/IS150/IS904"/>
</dbReference>
<dbReference type="Gene3D" id="1.10.10.10">
    <property type="entry name" value="Winged helix-like DNA-binding domain superfamily/Winged helix DNA-binding domain"/>
    <property type="match status" value="1"/>
</dbReference>
<comment type="function">
    <text evidence="1">Involved in the transposition of the insertion sequence.</text>
</comment>
<dbReference type="InterPro" id="IPR036397">
    <property type="entry name" value="RNaseH_sf"/>
</dbReference>
<evidence type="ECO:0000313" key="4">
    <source>
        <dbReference type="EMBL" id="MFM9414536.1"/>
    </source>
</evidence>
<dbReference type="InterPro" id="IPR010921">
    <property type="entry name" value="Trp_repressor/repl_initiator"/>
</dbReference>
<keyword evidence="5" id="KW-1185">Reference proteome</keyword>
<dbReference type="Gene3D" id="3.30.420.10">
    <property type="entry name" value="Ribonuclease H-like superfamily/Ribonuclease H"/>
    <property type="match status" value="1"/>
</dbReference>
<feature type="region of interest" description="Disordered" evidence="2">
    <location>
        <begin position="108"/>
        <end position="138"/>
    </location>
</feature>
<dbReference type="SUPFAM" id="SSF53098">
    <property type="entry name" value="Ribonuclease H-like"/>
    <property type="match status" value="1"/>
</dbReference>
<reference evidence="4 5" key="1">
    <citation type="journal article" date="2016" name="Int. J. Syst. Evol. Microbiol.">
        <title>Peptococcus simiae sp. nov., isolated from rhesus macaque faeces and emended description of the genus Peptococcus.</title>
        <authorList>
            <person name="Shkoporov A.N."/>
            <person name="Efimov B.A."/>
            <person name="Kondova I."/>
            <person name="Ouwerling B."/>
            <person name="Chaplin A.V."/>
            <person name="Shcherbakova V.A."/>
            <person name="Langermans J.A.M."/>
        </authorList>
    </citation>
    <scope>NUCLEOTIDE SEQUENCE [LARGE SCALE GENOMIC DNA]</scope>
    <source>
        <strain evidence="4 5">M108</strain>
    </source>
</reference>
<evidence type="ECO:0000259" key="3">
    <source>
        <dbReference type="PROSITE" id="PS50994"/>
    </source>
</evidence>
<dbReference type="Pfam" id="PF00665">
    <property type="entry name" value="rve"/>
    <property type="match status" value="1"/>
</dbReference>
<comment type="caution">
    <text evidence="4">The sequence shown here is derived from an EMBL/GenBank/DDBJ whole genome shotgun (WGS) entry which is preliminary data.</text>
</comment>
<accession>A0ABW9H400</accession>
<proteinExistence type="predicted"/>
<dbReference type="Pfam" id="PF13333">
    <property type="entry name" value="rve_2"/>
    <property type="match status" value="1"/>
</dbReference>
<protein>
    <submittedName>
        <fullName evidence="4">IS3 family transposase</fullName>
    </submittedName>
</protein>
<evidence type="ECO:0000256" key="2">
    <source>
        <dbReference type="SAM" id="MobiDB-lite"/>
    </source>
</evidence>
<evidence type="ECO:0000256" key="1">
    <source>
        <dbReference type="ARBA" id="ARBA00002286"/>
    </source>
</evidence>
<dbReference type="InterPro" id="IPR055247">
    <property type="entry name" value="InsJ-like_HTH"/>
</dbReference>
<gene>
    <name evidence="4" type="ORF">ACKQTC_09180</name>
</gene>
<dbReference type="RefSeq" id="WP_408978142.1">
    <property type="nucleotide sequence ID" value="NZ_JBJUVG010000029.1"/>
</dbReference>
<dbReference type="PANTHER" id="PTHR46889">
    <property type="entry name" value="TRANSPOSASE INSF FOR INSERTION SEQUENCE IS3B-RELATED"/>
    <property type="match status" value="1"/>
</dbReference>
<dbReference type="InterPro" id="IPR001584">
    <property type="entry name" value="Integrase_cat-core"/>
</dbReference>
<feature type="domain" description="Integrase catalytic" evidence="3">
    <location>
        <begin position="300"/>
        <end position="474"/>
    </location>
</feature>
<dbReference type="EMBL" id="JBJUVG010000029">
    <property type="protein sequence ID" value="MFM9414536.1"/>
    <property type="molecule type" value="Genomic_DNA"/>
</dbReference>
<organism evidence="4 5">
    <name type="scientific">Peptococcus simiae</name>
    <dbReference type="NCBI Taxonomy" id="1643805"/>
    <lineage>
        <taxon>Bacteria</taxon>
        <taxon>Bacillati</taxon>
        <taxon>Bacillota</taxon>
        <taxon>Clostridia</taxon>
        <taxon>Eubacteriales</taxon>
        <taxon>Peptococcaceae</taxon>
        <taxon>Peptococcus</taxon>
    </lineage>
</organism>
<dbReference type="Gene3D" id="1.10.10.60">
    <property type="entry name" value="Homeodomain-like"/>
    <property type="match status" value="1"/>
</dbReference>
<sequence>MAKYSLEFKMKVVAEYLSGTIGVDRLARKYHFKTSTQISTWINAYKTLGLEGLKRSRKNKAYSVDFKLQAITMYEASEKSYQDVANDLRLNNPSLIARWRQAYHKEGLEGLARRQGRPPVSKKDQNRKTKQPPSEPLQFTDLELANKRIRELEYELKMQTIKNEYLELLRSLRQQKAMKTKQESSTSSGEQERFTLTEILAALHFPKSTYMYWQAQWKKPDPDQDLKDAILTIRDHHPNYGYRRIHASLIKDSWSINRKKVQRICQDLQIQVKNFGRKYRKYNSYKGVIGRIAPNRVNRRFETPIPYQKITTDTTEFKYYEEDPTGKPQIKKLYLDPFMDLYNLEIISFKISRQPNGTTMLEALKDAIAASEGCPYRRTFHSDRGWAYQMKEYQALLKEHRIFQSMSRKGTCYDNAPIENFFGLMKQEMYYGKVYQSYEELERAIIDYIGYYNEERIKEKLNWLSPLAYRKGQAA</sequence>
<dbReference type="Pfam" id="PF13518">
    <property type="entry name" value="HTH_28"/>
    <property type="match status" value="2"/>
</dbReference>
<dbReference type="NCBIfam" id="NF033516">
    <property type="entry name" value="transpos_IS3"/>
    <property type="match status" value="1"/>
</dbReference>
<dbReference type="InterPro" id="IPR012337">
    <property type="entry name" value="RNaseH-like_sf"/>
</dbReference>
<name>A0ABW9H400_9FIRM</name>
<evidence type="ECO:0000313" key="5">
    <source>
        <dbReference type="Proteomes" id="UP001631949"/>
    </source>
</evidence>
<dbReference type="SUPFAM" id="SSF48295">
    <property type="entry name" value="TrpR-like"/>
    <property type="match status" value="1"/>
</dbReference>
<dbReference type="Proteomes" id="UP001631949">
    <property type="component" value="Unassembled WGS sequence"/>
</dbReference>
<dbReference type="Pfam" id="PF13276">
    <property type="entry name" value="HTH_21"/>
    <property type="match status" value="1"/>
</dbReference>